<dbReference type="GO" id="GO:0003677">
    <property type="term" value="F:DNA binding"/>
    <property type="evidence" value="ECO:0007669"/>
    <property type="project" value="UniProtKB-UniRule"/>
</dbReference>
<evidence type="ECO:0000313" key="9">
    <source>
        <dbReference type="EMBL" id="KUK85487.1"/>
    </source>
</evidence>
<dbReference type="InterPro" id="IPR049083">
    <property type="entry name" value="TACO1_YebC_N"/>
</dbReference>
<evidence type="ECO:0000256" key="4">
    <source>
        <dbReference type="ARBA" id="ARBA00023125"/>
    </source>
</evidence>
<dbReference type="Gene3D" id="1.10.10.200">
    <property type="match status" value="1"/>
</dbReference>
<evidence type="ECO:0000256" key="3">
    <source>
        <dbReference type="ARBA" id="ARBA00023015"/>
    </source>
</evidence>
<dbReference type="InterPro" id="IPR026564">
    <property type="entry name" value="Transcrip_reg_TACO1-like_dom3"/>
</dbReference>
<dbReference type="InterPro" id="IPR029072">
    <property type="entry name" value="YebC-like"/>
</dbReference>
<dbReference type="PANTHER" id="PTHR12532:SF6">
    <property type="entry name" value="TRANSCRIPTIONAL REGULATORY PROTEIN YEBC-RELATED"/>
    <property type="match status" value="1"/>
</dbReference>
<evidence type="ECO:0000256" key="5">
    <source>
        <dbReference type="ARBA" id="ARBA00023163"/>
    </source>
</evidence>
<organism evidence="9 10">
    <name type="scientific">candidate division TA06 bacterium 34_109</name>
    <dbReference type="NCBI Taxonomy" id="1635277"/>
    <lineage>
        <taxon>Bacteria</taxon>
        <taxon>Bacteria division TA06</taxon>
    </lineage>
</organism>
<dbReference type="AlphaFoldDB" id="A0A101HY18"/>
<dbReference type="Pfam" id="PF01709">
    <property type="entry name" value="Transcrip_reg"/>
    <property type="match status" value="1"/>
</dbReference>
<dbReference type="InterPro" id="IPR048300">
    <property type="entry name" value="TACO1_YebC-like_2nd/3rd_dom"/>
</dbReference>
<dbReference type="InterPro" id="IPR002876">
    <property type="entry name" value="Transcrip_reg_TACO1-like"/>
</dbReference>
<reference evidence="10" key="1">
    <citation type="journal article" date="2015" name="MBio">
        <title>Genome-Resolved Metagenomic Analysis Reveals Roles for Candidate Phyla and Other Microbial Community Members in Biogeochemical Transformations in Oil Reservoirs.</title>
        <authorList>
            <person name="Hu P."/>
            <person name="Tom L."/>
            <person name="Singh A."/>
            <person name="Thomas B.C."/>
            <person name="Baker B.J."/>
            <person name="Piceno Y.M."/>
            <person name="Andersen G.L."/>
            <person name="Banfield J.F."/>
        </authorList>
    </citation>
    <scope>NUCLEOTIDE SEQUENCE [LARGE SCALE GENOMIC DNA]</scope>
</reference>
<feature type="domain" description="TACO1/YebC-like second and third" evidence="7">
    <location>
        <begin position="81"/>
        <end position="236"/>
    </location>
</feature>
<sequence>MSGHSKWSTIKRKKGKADAQRGKLFGKINRLISVAARNGGDPDANVELRNAIQFAKENNMPNENIERAIRKGTGEIEGVSYEDVTYEGYGPGGVAVLIKVLTDNRNRTVSDIRRIFTKNGGNLGSSGCVAWIFSRKAYFSFDKEKVDQDTILDMVLNIGAEDIETDDKSIEVTLPPADYDNFKKLLSENGIEYAVAEISMIPQTTVDLEGKKAEQMLSLMEQLEDHDDVQNVYANFNIDDKVMEGLATE</sequence>
<dbReference type="InterPro" id="IPR017856">
    <property type="entry name" value="Integrase-like_N"/>
</dbReference>
<evidence type="ECO:0000256" key="2">
    <source>
        <dbReference type="ARBA" id="ARBA00022490"/>
    </source>
</evidence>
<dbReference type="HAMAP" id="MF_00693">
    <property type="entry name" value="Transcrip_reg_TACO1"/>
    <property type="match status" value="1"/>
</dbReference>
<evidence type="ECO:0000259" key="7">
    <source>
        <dbReference type="Pfam" id="PF01709"/>
    </source>
</evidence>
<dbReference type="NCBIfam" id="NF009044">
    <property type="entry name" value="PRK12378.1"/>
    <property type="match status" value="1"/>
</dbReference>
<accession>A0A101HY18</accession>
<name>A0A101HY18_UNCT6</name>
<keyword evidence="3 6" id="KW-0805">Transcription regulation</keyword>
<dbReference type="GO" id="GO:0006355">
    <property type="term" value="P:regulation of DNA-templated transcription"/>
    <property type="evidence" value="ECO:0007669"/>
    <property type="project" value="UniProtKB-UniRule"/>
</dbReference>
<keyword evidence="2 6" id="KW-0963">Cytoplasm</keyword>
<gene>
    <name evidence="9" type="ORF">XE03_2009</name>
</gene>
<comment type="similarity">
    <text evidence="1 6">Belongs to the TACO1 family.</text>
</comment>
<protein>
    <recommendedName>
        <fullName evidence="6">Probable transcriptional regulatory protein XE03_2009</fullName>
    </recommendedName>
</protein>
<dbReference type="GO" id="GO:0005829">
    <property type="term" value="C:cytosol"/>
    <property type="evidence" value="ECO:0007669"/>
    <property type="project" value="TreeGrafter"/>
</dbReference>
<dbReference type="NCBIfam" id="NF001030">
    <property type="entry name" value="PRK00110.1"/>
    <property type="match status" value="1"/>
</dbReference>
<dbReference type="SUPFAM" id="SSF75625">
    <property type="entry name" value="YebC-like"/>
    <property type="match status" value="1"/>
</dbReference>
<evidence type="ECO:0000313" key="10">
    <source>
        <dbReference type="Proteomes" id="UP000053467"/>
    </source>
</evidence>
<evidence type="ECO:0000256" key="6">
    <source>
        <dbReference type="HAMAP-Rule" id="MF_00693"/>
    </source>
</evidence>
<dbReference type="Proteomes" id="UP000053467">
    <property type="component" value="Unassembled WGS sequence"/>
</dbReference>
<dbReference type="EMBL" id="LGGX01000064">
    <property type="protein sequence ID" value="KUK85487.1"/>
    <property type="molecule type" value="Genomic_DNA"/>
</dbReference>
<comment type="caution">
    <text evidence="9">The sequence shown here is derived from an EMBL/GenBank/DDBJ whole genome shotgun (WGS) entry which is preliminary data.</text>
</comment>
<dbReference type="Pfam" id="PF20772">
    <property type="entry name" value="TACO1_YebC_N"/>
    <property type="match status" value="1"/>
</dbReference>
<evidence type="ECO:0000256" key="1">
    <source>
        <dbReference type="ARBA" id="ARBA00008724"/>
    </source>
</evidence>
<feature type="domain" description="TACO1/YebC-like N-terminal" evidence="8">
    <location>
        <begin position="5"/>
        <end position="75"/>
    </location>
</feature>
<keyword evidence="5 6" id="KW-0804">Transcription</keyword>
<comment type="subcellular location">
    <subcellularLocation>
        <location evidence="6">Cytoplasm</location>
    </subcellularLocation>
</comment>
<proteinExistence type="inferred from homology"/>
<dbReference type="PANTHER" id="PTHR12532">
    <property type="entry name" value="TRANSLATIONAL ACTIVATOR OF CYTOCHROME C OXIDASE 1"/>
    <property type="match status" value="1"/>
</dbReference>
<dbReference type="PATRIC" id="fig|1635277.3.peg.2005"/>
<dbReference type="NCBIfam" id="TIGR01033">
    <property type="entry name" value="YebC/PmpR family DNA-binding transcriptional regulator"/>
    <property type="match status" value="1"/>
</dbReference>
<keyword evidence="4 6" id="KW-0238">DNA-binding</keyword>
<dbReference type="Gene3D" id="3.30.70.980">
    <property type="match status" value="2"/>
</dbReference>
<evidence type="ECO:0000259" key="8">
    <source>
        <dbReference type="Pfam" id="PF20772"/>
    </source>
</evidence>
<dbReference type="FunFam" id="1.10.10.200:FF:000002">
    <property type="entry name" value="Probable transcriptional regulatory protein CLM62_37755"/>
    <property type="match status" value="1"/>
</dbReference>